<dbReference type="SMART" id="SM00220">
    <property type="entry name" value="S_TKc"/>
    <property type="match status" value="1"/>
</dbReference>
<dbReference type="InterPro" id="IPR000719">
    <property type="entry name" value="Prot_kinase_dom"/>
</dbReference>
<keyword evidence="6 9" id="KW-0067">ATP-binding</keyword>
<gene>
    <name evidence="12" type="ORF">FHX73_13534</name>
</gene>
<evidence type="ECO:0000256" key="8">
    <source>
        <dbReference type="ARBA" id="ARBA00048679"/>
    </source>
</evidence>
<dbReference type="PROSITE" id="PS50011">
    <property type="entry name" value="PROTEIN_KINASE_DOM"/>
    <property type="match status" value="1"/>
</dbReference>
<dbReference type="PANTHER" id="PTHR43289">
    <property type="entry name" value="MITOGEN-ACTIVATED PROTEIN KINASE KINASE KINASE 20-RELATED"/>
    <property type="match status" value="1"/>
</dbReference>
<dbReference type="Gene3D" id="1.10.510.10">
    <property type="entry name" value="Transferase(Phosphotransferase) domain 1"/>
    <property type="match status" value="1"/>
</dbReference>
<dbReference type="PROSITE" id="PS00107">
    <property type="entry name" value="PROTEIN_KINASE_ATP"/>
    <property type="match status" value="1"/>
</dbReference>
<evidence type="ECO:0000256" key="1">
    <source>
        <dbReference type="ARBA" id="ARBA00012513"/>
    </source>
</evidence>
<evidence type="ECO:0000256" key="3">
    <source>
        <dbReference type="ARBA" id="ARBA00022679"/>
    </source>
</evidence>
<keyword evidence="3" id="KW-0808">Transferase</keyword>
<keyword evidence="4 9" id="KW-0547">Nucleotide-binding</keyword>
<dbReference type="PANTHER" id="PTHR43289:SF6">
    <property type="entry name" value="SERINE_THREONINE-PROTEIN KINASE NEKL-3"/>
    <property type="match status" value="1"/>
</dbReference>
<dbReference type="GO" id="GO:0004674">
    <property type="term" value="F:protein serine/threonine kinase activity"/>
    <property type="evidence" value="ECO:0007669"/>
    <property type="project" value="UniProtKB-KW"/>
</dbReference>
<dbReference type="CDD" id="cd14014">
    <property type="entry name" value="STKc_PknB_like"/>
    <property type="match status" value="1"/>
</dbReference>
<dbReference type="FunFam" id="3.30.200.20:FF:000035">
    <property type="entry name" value="Serine/threonine protein kinase Stk1"/>
    <property type="match status" value="1"/>
</dbReference>
<feature type="compositionally biased region" description="Low complexity" evidence="10">
    <location>
        <begin position="307"/>
        <end position="318"/>
    </location>
</feature>
<feature type="compositionally biased region" description="Gly residues" evidence="10">
    <location>
        <begin position="459"/>
        <end position="540"/>
    </location>
</feature>
<dbReference type="GO" id="GO:0005524">
    <property type="term" value="F:ATP binding"/>
    <property type="evidence" value="ECO:0007669"/>
    <property type="project" value="UniProtKB-UniRule"/>
</dbReference>
<protein>
    <recommendedName>
        <fullName evidence="1">non-specific serine/threonine protein kinase</fullName>
        <ecNumber evidence="1">2.7.11.1</ecNumber>
    </recommendedName>
</protein>
<reference evidence="12 13" key="1">
    <citation type="submission" date="2019-06" db="EMBL/GenBank/DDBJ databases">
        <title>Sequencing the genomes of 1000 actinobacteria strains.</title>
        <authorList>
            <person name="Klenk H.-P."/>
        </authorList>
    </citation>
    <scope>NUCLEOTIDE SEQUENCE [LARGE SCALE GENOMIC DNA]</scope>
    <source>
        <strain evidence="12 13">DSM 44826</strain>
    </source>
</reference>
<comment type="catalytic activity">
    <reaction evidence="8">
        <text>L-seryl-[protein] + ATP = O-phospho-L-seryl-[protein] + ADP + H(+)</text>
        <dbReference type="Rhea" id="RHEA:17989"/>
        <dbReference type="Rhea" id="RHEA-COMP:9863"/>
        <dbReference type="Rhea" id="RHEA-COMP:11604"/>
        <dbReference type="ChEBI" id="CHEBI:15378"/>
        <dbReference type="ChEBI" id="CHEBI:29999"/>
        <dbReference type="ChEBI" id="CHEBI:30616"/>
        <dbReference type="ChEBI" id="CHEBI:83421"/>
        <dbReference type="ChEBI" id="CHEBI:456216"/>
        <dbReference type="EC" id="2.7.11.1"/>
    </reaction>
</comment>
<feature type="binding site" evidence="9">
    <location>
        <position position="41"/>
    </location>
    <ligand>
        <name>ATP</name>
        <dbReference type="ChEBI" id="CHEBI:30616"/>
    </ligand>
</feature>
<dbReference type="GO" id="GO:0045717">
    <property type="term" value="P:negative regulation of fatty acid biosynthetic process"/>
    <property type="evidence" value="ECO:0007669"/>
    <property type="project" value="UniProtKB-ARBA"/>
</dbReference>
<dbReference type="Pfam" id="PF00069">
    <property type="entry name" value="Pkinase"/>
    <property type="match status" value="1"/>
</dbReference>
<dbReference type="SUPFAM" id="SSF56112">
    <property type="entry name" value="Protein kinase-like (PK-like)"/>
    <property type="match status" value="1"/>
</dbReference>
<dbReference type="Proteomes" id="UP000317940">
    <property type="component" value="Unassembled WGS sequence"/>
</dbReference>
<proteinExistence type="predicted"/>
<dbReference type="OrthoDB" id="9762169at2"/>
<feature type="compositionally biased region" description="Low complexity" evidence="10">
    <location>
        <begin position="415"/>
        <end position="458"/>
    </location>
</feature>
<dbReference type="InterPro" id="IPR017441">
    <property type="entry name" value="Protein_kinase_ATP_BS"/>
</dbReference>
<keyword evidence="2" id="KW-0723">Serine/threonine-protein kinase</keyword>
<keyword evidence="5 12" id="KW-0418">Kinase</keyword>
<keyword evidence="13" id="KW-1185">Reference proteome</keyword>
<evidence type="ECO:0000256" key="2">
    <source>
        <dbReference type="ARBA" id="ARBA00022527"/>
    </source>
</evidence>
<dbReference type="Gene3D" id="3.30.200.20">
    <property type="entry name" value="Phosphorylase Kinase, domain 1"/>
    <property type="match status" value="1"/>
</dbReference>
<feature type="compositionally biased region" description="Low complexity" evidence="10">
    <location>
        <begin position="391"/>
        <end position="407"/>
    </location>
</feature>
<dbReference type="FunFam" id="1.10.510.10:FF:000021">
    <property type="entry name" value="Serine/threonine protein kinase"/>
    <property type="match status" value="1"/>
</dbReference>
<accession>A0A561TTS3</accession>
<dbReference type="RefSeq" id="WP_145909685.1">
    <property type="nucleotide sequence ID" value="NZ_VIWT01000003.1"/>
</dbReference>
<sequence length="678" mass="67160">MWSRGTVLGGRYTLVERIGGGAMGEVWRAEDQVLERRVAVKIVLPALLDDADFAARFRREARILASLSHPSIVDIHDYGEDEQQDTERLAYIVMELVDGRPLDAVQRERGKLPVEEALDIVAQALDALQVAHEREIVHRDLKPSNLMLTGSGLVKVTDFGIARALAGTKITTSHSVFGTALYMAPEQAEGKGTVAASDLYSIGVVAYELLTGELPFTGEAVLEIVLKHVREPAPALPPEFPEPVRAFVARALAKDPGQRHPDAAAMAAAARRAARGIAEPEPEPLPEPTATEAAALAVAGAATVEASGSGPAGAVGSAQRTSAATAGTEPDAGTAGNELSAVPTVIGLPQPVWWKERRTRVAAAVLAPCVIAAAALFAVLTQDGSTHHDAALPPGAAPGTPASAAPSGGPGGSGSPAPSSSGAPSPSPASPSAAPSSGAPSSPAAGPGSPQPGQAPNGSTGGGAAGGSAGGATTGGGTRTGGSTGGSAAGGSSGGSTGGSTGGGSHPGGSTGGTGSAGGSGSNGGSGSGTSGGGSTGGGTSTPAECSAAHPITNVGDGLRLGFAGSLAGGAAVVMNENTQYGWIFNQSEYFYPCNLSSPPLAVTFNYTTGGPTTVELRGTSDFALQFSVAPATTSGAVLIEPFGANGQNCLTDNGSGRQLTMTACTPGDKAQEWFMTS</sequence>
<evidence type="ECO:0000256" key="7">
    <source>
        <dbReference type="ARBA" id="ARBA00047899"/>
    </source>
</evidence>
<evidence type="ECO:0000256" key="6">
    <source>
        <dbReference type="ARBA" id="ARBA00022840"/>
    </source>
</evidence>
<name>A0A561TTS3_9ACTN</name>
<dbReference type="EMBL" id="VIWT01000003">
    <property type="protein sequence ID" value="TWF90487.1"/>
    <property type="molecule type" value="Genomic_DNA"/>
</dbReference>
<evidence type="ECO:0000256" key="9">
    <source>
        <dbReference type="PROSITE-ProRule" id="PRU10141"/>
    </source>
</evidence>
<evidence type="ECO:0000313" key="12">
    <source>
        <dbReference type="EMBL" id="TWF90487.1"/>
    </source>
</evidence>
<feature type="domain" description="Protein kinase" evidence="11">
    <location>
        <begin position="12"/>
        <end position="271"/>
    </location>
</feature>
<evidence type="ECO:0000256" key="10">
    <source>
        <dbReference type="SAM" id="MobiDB-lite"/>
    </source>
</evidence>
<evidence type="ECO:0000256" key="5">
    <source>
        <dbReference type="ARBA" id="ARBA00022777"/>
    </source>
</evidence>
<dbReference type="PROSITE" id="PS00108">
    <property type="entry name" value="PROTEIN_KINASE_ST"/>
    <property type="match status" value="1"/>
</dbReference>
<comment type="caution">
    <text evidence="12">The sequence shown here is derived from an EMBL/GenBank/DDBJ whole genome shotgun (WGS) entry which is preliminary data.</text>
</comment>
<dbReference type="AlphaFoldDB" id="A0A561TTS3"/>
<evidence type="ECO:0000313" key="13">
    <source>
        <dbReference type="Proteomes" id="UP000317940"/>
    </source>
</evidence>
<dbReference type="EC" id="2.7.11.1" evidence="1"/>
<feature type="region of interest" description="Disordered" evidence="10">
    <location>
        <begin position="385"/>
        <end position="549"/>
    </location>
</feature>
<dbReference type="InterPro" id="IPR011009">
    <property type="entry name" value="Kinase-like_dom_sf"/>
</dbReference>
<evidence type="ECO:0000259" key="11">
    <source>
        <dbReference type="PROSITE" id="PS50011"/>
    </source>
</evidence>
<dbReference type="InterPro" id="IPR008271">
    <property type="entry name" value="Ser/Thr_kinase_AS"/>
</dbReference>
<organism evidence="12 13">
    <name type="scientific">Kitasatospora viridis</name>
    <dbReference type="NCBI Taxonomy" id="281105"/>
    <lineage>
        <taxon>Bacteria</taxon>
        <taxon>Bacillati</taxon>
        <taxon>Actinomycetota</taxon>
        <taxon>Actinomycetes</taxon>
        <taxon>Kitasatosporales</taxon>
        <taxon>Streptomycetaceae</taxon>
        <taxon>Kitasatospora</taxon>
    </lineage>
</organism>
<comment type="catalytic activity">
    <reaction evidence="7">
        <text>L-threonyl-[protein] + ATP = O-phospho-L-threonyl-[protein] + ADP + H(+)</text>
        <dbReference type="Rhea" id="RHEA:46608"/>
        <dbReference type="Rhea" id="RHEA-COMP:11060"/>
        <dbReference type="Rhea" id="RHEA-COMP:11605"/>
        <dbReference type="ChEBI" id="CHEBI:15378"/>
        <dbReference type="ChEBI" id="CHEBI:30013"/>
        <dbReference type="ChEBI" id="CHEBI:30616"/>
        <dbReference type="ChEBI" id="CHEBI:61977"/>
        <dbReference type="ChEBI" id="CHEBI:456216"/>
        <dbReference type="EC" id="2.7.11.1"/>
    </reaction>
</comment>
<feature type="region of interest" description="Disordered" evidence="10">
    <location>
        <begin position="307"/>
        <end position="338"/>
    </location>
</feature>
<evidence type="ECO:0000256" key="4">
    <source>
        <dbReference type="ARBA" id="ARBA00022741"/>
    </source>
</evidence>